<accession>R6IHY4</accession>
<dbReference type="eggNOG" id="COG1013">
    <property type="taxonomic scope" value="Bacteria"/>
</dbReference>
<dbReference type="GO" id="GO:0051536">
    <property type="term" value="F:iron-sulfur cluster binding"/>
    <property type="evidence" value="ECO:0007669"/>
    <property type="project" value="UniProtKB-KW"/>
</dbReference>
<dbReference type="PROSITE" id="PS00198">
    <property type="entry name" value="4FE4S_FER_1"/>
    <property type="match status" value="1"/>
</dbReference>
<dbReference type="FunFam" id="3.40.50.970:FF:000041">
    <property type="entry name" value="Pyruvate:ferredoxin (Flavodoxin) oxidoreductase"/>
    <property type="match status" value="1"/>
</dbReference>
<organism evidence="5">
    <name type="scientific">Phascolarctobacterium faecium</name>
    <dbReference type="NCBI Taxonomy" id="33025"/>
    <lineage>
        <taxon>Bacteria</taxon>
        <taxon>Bacillati</taxon>
        <taxon>Bacillota</taxon>
        <taxon>Negativicutes</taxon>
        <taxon>Acidaminococcales</taxon>
        <taxon>Acidaminococcaceae</taxon>
        <taxon>Phascolarctobacterium</taxon>
    </lineage>
</organism>
<name>R6IHY4_9FIRM</name>
<reference evidence="5" key="1">
    <citation type="submission" date="2012-11" db="EMBL/GenBank/DDBJ databases">
        <title>Dependencies among metagenomic species, viruses, plasmids and units of genetic variation.</title>
        <authorList>
            <person name="Nielsen H.B."/>
            <person name="Almeida M."/>
            <person name="Juncker A.S."/>
            <person name="Rasmussen S."/>
            <person name="Li J."/>
            <person name="Sunagawa S."/>
            <person name="Plichta D."/>
            <person name="Gautier L."/>
            <person name="Le Chatelier E."/>
            <person name="Peletier E."/>
            <person name="Bonde I."/>
            <person name="Nielsen T."/>
            <person name="Manichanh C."/>
            <person name="Arumugam M."/>
            <person name="Batto J."/>
            <person name="Santos M.B.Q.D."/>
            <person name="Blom N."/>
            <person name="Borruel N."/>
            <person name="Burgdorf K.S."/>
            <person name="Boumezbeur F."/>
            <person name="Casellas F."/>
            <person name="Dore J."/>
            <person name="Guarner F."/>
            <person name="Hansen T."/>
            <person name="Hildebrand F."/>
            <person name="Kaas R.S."/>
            <person name="Kennedy S."/>
            <person name="Kristiansen K."/>
            <person name="Kultima J.R."/>
            <person name="Leonard P."/>
            <person name="Levenez F."/>
            <person name="Lund O."/>
            <person name="Moumen B."/>
            <person name="Le Paslier D."/>
            <person name="Pons N."/>
            <person name="Pedersen O."/>
            <person name="Prifti E."/>
            <person name="Qin J."/>
            <person name="Raes J."/>
            <person name="Tap J."/>
            <person name="Tims S."/>
            <person name="Ussery D.W."/>
            <person name="Yamada T."/>
            <person name="MetaHit consortium"/>
            <person name="Renault P."/>
            <person name="Sicheritz-Ponten T."/>
            <person name="Bork P."/>
            <person name="Wang J."/>
            <person name="Brunak S."/>
            <person name="Ehrlich S.D."/>
        </authorList>
    </citation>
    <scope>NUCLEOTIDE SEQUENCE [LARGE SCALE GENOMIC DNA]</scope>
</reference>
<dbReference type="GO" id="GO:0003824">
    <property type="term" value="F:catalytic activity"/>
    <property type="evidence" value="ECO:0007669"/>
    <property type="project" value="InterPro"/>
</dbReference>
<dbReference type="Pfam" id="PF02775">
    <property type="entry name" value="TPP_enzyme_C"/>
    <property type="match status" value="1"/>
</dbReference>
<dbReference type="GO" id="GO:0006979">
    <property type="term" value="P:response to oxidative stress"/>
    <property type="evidence" value="ECO:0007669"/>
    <property type="project" value="TreeGrafter"/>
</dbReference>
<comment type="caution">
    <text evidence="5">The sequence shown here is derived from an EMBL/GenBank/DDBJ whole genome shotgun (WGS) entry which is preliminary data.</text>
</comment>
<dbReference type="eggNOG" id="COG1145">
    <property type="taxonomic scope" value="Bacteria"/>
</dbReference>
<dbReference type="CDD" id="cd03377">
    <property type="entry name" value="TPP_PFOR_PNO"/>
    <property type="match status" value="1"/>
</dbReference>
<dbReference type="STRING" id="1262914.BN533_01206"/>
<dbReference type="InterPro" id="IPR017900">
    <property type="entry name" value="4Fe4S_Fe_S_CS"/>
</dbReference>
<proteinExistence type="predicted"/>
<dbReference type="EMBL" id="CBDS010000074">
    <property type="protein sequence ID" value="CDB46149.1"/>
    <property type="molecule type" value="Genomic_DNA"/>
</dbReference>
<dbReference type="PROSITE" id="PS51379">
    <property type="entry name" value="4FE4S_FER_2"/>
    <property type="match status" value="2"/>
</dbReference>
<evidence type="ECO:0000256" key="3">
    <source>
        <dbReference type="ARBA" id="ARBA00023014"/>
    </source>
</evidence>
<protein>
    <submittedName>
        <fullName evidence="5">Pyruvate-flavodoxin oxidoreductase</fullName>
    </submittedName>
</protein>
<dbReference type="GO" id="GO:0030976">
    <property type="term" value="F:thiamine pyrophosphate binding"/>
    <property type="evidence" value="ECO:0007669"/>
    <property type="project" value="InterPro"/>
</dbReference>
<keyword evidence="2" id="KW-0408">Iron</keyword>
<dbReference type="InterPro" id="IPR029061">
    <property type="entry name" value="THDP-binding"/>
</dbReference>
<evidence type="ECO:0000313" key="5">
    <source>
        <dbReference type="EMBL" id="CDB46149.1"/>
    </source>
</evidence>
<evidence type="ECO:0000259" key="4">
    <source>
        <dbReference type="PROSITE" id="PS51379"/>
    </source>
</evidence>
<keyword evidence="3" id="KW-0411">Iron-sulfur</keyword>
<dbReference type="InterPro" id="IPR011766">
    <property type="entry name" value="TPP_enzyme_TPP-bd"/>
</dbReference>
<dbReference type="InterPro" id="IPR017896">
    <property type="entry name" value="4Fe4S_Fe-S-bd"/>
</dbReference>
<dbReference type="PANTHER" id="PTHR32154">
    <property type="entry name" value="PYRUVATE-FLAVODOXIN OXIDOREDUCTASE-RELATED"/>
    <property type="match status" value="1"/>
</dbReference>
<keyword evidence="5" id="KW-0670">Pyruvate</keyword>
<evidence type="ECO:0000256" key="2">
    <source>
        <dbReference type="ARBA" id="ARBA00023004"/>
    </source>
</evidence>
<dbReference type="GO" id="GO:0046872">
    <property type="term" value="F:metal ion binding"/>
    <property type="evidence" value="ECO:0007669"/>
    <property type="project" value="UniProtKB-KW"/>
</dbReference>
<evidence type="ECO:0000256" key="1">
    <source>
        <dbReference type="ARBA" id="ARBA00022723"/>
    </source>
</evidence>
<feature type="domain" description="4Fe-4S ferredoxin-type" evidence="4">
    <location>
        <begin position="1"/>
        <end position="24"/>
    </location>
</feature>
<dbReference type="Gene3D" id="3.40.50.970">
    <property type="match status" value="1"/>
</dbReference>
<dbReference type="Pfam" id="PF12838">
    <property type="entry name" value="Fer4_7"/>
    <property type="match status" value="1"/>
</dbReference>
<dbReference type="AlphaFoldDB" id="R6IHY4"/>
<dbReference type="InterPro" id="IPR050722">
    <property type="entry name" value="Pyruvate:ferred/Flavod_OxRd"/>
</dbReference>
<dbReference type="PANTHER" id="PTHR32154:SF0">
    <property type="entry name" value="PYRUVATE-FLAVODOXIN OXIDOREDUCTASE-RELATED"/>
    <property type="match status" value="1"/>
</dbReference>
<dbReference type="HOGENOM" id="CLU_002569_4_0_9"/>
<dbReference type="Gene3D" id="3.30.70.20">
    <property type="match status" value="1"/>
</dbReference>
<gene>
    <name evidence="5" type="ORF">BN533_01206</name>
</gene>
<feature type="domain" description="4Fe-4S ferredoxin-type" evidence="4">
    <location>
        <begin position="49"/>
        <end position="80"/>
    </location>
</feature>
<sequence>MDKCIQCNQCSFVCPHAVIRPVLMTEAEAANAPQGLEYKDAIGAKELKFHMAISPLDCTGCGNCAQVCPAKEKALVMKPLESQLAKTAHWDYTAHQVTAKPNPMNKNTVKGVQFEQPLLEFSGACAGCGETPYAKLVTQLVGDRMMIANATGCSSIWGASAPSMPYTTNSKGHGPSWANSLFEDNAEYGLGMYLGVKQSRERVAEMVKAALAAEIPADLKAAMQDWLDNMDVSEGTRERAEALTAVLEKYQDQCDKCAALYKEKQFFVKRSHWIFGGDGWAYDIGYGGLDHVLASGENVNVMVFDTEVYSNTGGQSSKATPAAAIAKFAASGKKTKKKDLGMMAMSYGYVYVAQISMGADKNQTLKAIAEAEAYDGPSLIIAYAPCINHGLKAGMGCSQLEAKLAVDCGYWATYRYNPALKEKGENPFVLDSKEPTADFREFLLGEVRYSSLLKQYPETAEALFAKTEQDAKERLNNYKRLAGKA</sequence>
<keyword evidence="1" id="KW-0479">Metal-binding</keyword>
<dbReference type="SUPFAM" id="SSF54862">
    <property type="entry name" value="4Fe-4S ferredoxins"/>
    <property type="match status" value="1"/>
</dbReference>
<dbReference type="SUPFAM" id="SSF52518">
    <property type="entry name" value="Thiamin diphosphate-binding fold (THDP-binding)"/>
    <property type="match status" value="1"/>
</dbReference>